<dbReference type="Pfam" id="PF03734">
    <property type="entry name" value="YkuD"/>
    <property type="match status" value="1"/>
</dbReference>
<keyword evidence="5 7" id="KW-0573">Peptidoglycan synthesis</keyword>
<dbReference type="InterPro" id="IPR050979">
    <property type="entry name" value="LD-transpeptidase"/>
</dbReference>
<evidence type="ECO:0000256" key="3">
    <source>
        <dbReference type="ARBA" id="ARBA00022679"/>
    </source>
</evidence>
<keyword evidence="4 7" id="KW-0133">Cell shape</keyword>
<evidence type="ECO:0000259" key="10">
    <source>
        <dbReference type="PROSITE" id="PS52029"/>
    </source>
</evidence>
<dbReference type="EMBL" id="JBBGZA010000001">
    <property type="protein sequence ID" value="MEJ5094438.1"/>
    <property type="molecule type" value="Genomic_DNA"/>
</dbReference>
<feature type="active site" description="Nucleophile" evidence="7">
    <location>
        <position position="151"/>
    </location>
</feature>
<feature type="signal peptide" evidence="9">
    <location>
        <begin position="1"/>
        <end position="34"/>
    </location>
</feature>
<protein>
    <submittedName>
        <fullName evidence="11">L,D-transpeptidase family protein</fullName>
    </submittedName>
</protein>
<feature type="active site" description="Proton donor/acceptor" evidence="7">
    <location>
        <position position="138"/>
    </location>
</feature>
<evidence type="ECO:0000313" key="12">
    <source>
        <dbReference type="Proteomes" id="UP001380365"/>
    </source>
</evidence>
<evidence type="ECO:0000256" key="1">
    <source>
        <dbReference type="ARBA" id="ARBA00004752"/>
    </source>
</evidence>
<evidence type="ECO:0000256" key="6">
    <source>
        <dbReference type="ARBA" id="ARBA00023316"/>
    </source>
</evidence>
<organism evidence="11 12">
    <name type="scientific">Sphingomonas molluscorum</name>
    <dbReference type="NCBI Taxonomy" id="418184"/>
    <lineage>
        <taxon>Bacteria</taxon>
        <taxon>Pseudomonadati</taxon>
        <taxon>Pseudomonadota</taxon>
        <taxon>Alphaproteobacteria</taxon>
        <taxon>Sphingomonadales</taxon>
        <taxon>Sphingomonadaceae</taxon>
        <taxon>Sphingomonas</taxon>
    </lineage>
</organism>
<evidence type="ECO:0000256" key="7">
    <source>
        <dbReference type="PROSITE-ProRule" id="PRU01373"/>
    </source>
</evidence>
<dbReference type="Proteomes" id="UP001380365">
    <property type="component" value="Unassembled WGS sequence"/>
</dbReference>
<evidence type="ECO:0000256" key="5">
    <source>
        <dbReference type="ARBA" id="ARBA00022984"/>
    </source>
</evidence>
<dbReference type="RefSeq" id="WP_239555370.1">
    <property type="nucleotide sequence ID" value="NZ_JBBGZA010000001.1"/>
</dbReference>
<dbReference type="CDD" id="cd16913">
    <property type="entry name" value="YkuD_like"/>
    <property type="match status" value="1"/>
</dbReference>
<dbReference type="InterPro" id="IPR038063">
    <property type="entry name" value="Transpep_catalytic_dom"/>
</dbReference>
<dbReference type="NCBIfam" id="NF004785">
    <property type="entry name" value="PRK06132.1-2"/>
    <property type="match status" value="1"/>
</dbReference>
<name>A0ABU8Q3W2_9SPHN</name>
<gene>
    <name evidence="11" type="ORF">WH159_07770</name>
</gene>
<comment type="caution">
    <text evidence="11">The sequence shown here is derived from an EMBL/GenBank/DDBJ whole genome shotgun (WGS) entry which is preliminary data.</text>
</comment>
<feature type="compositionally biased region" description="Polar residues" evidence="8">
    <location>
        <begin position="193"/>
        <end position="204"/>
    </location>
</feature>
<keyword evidence="3" id="KW-0808">Transferase</keyword>
<evidence type="ECO:0000256" key="8">
    <source>
        <dbReference type="SAM" id="MobiDB-lite"/>
    </source>
</evidence>
<dbReference type="PROSITE" id="PS52029">
    <property type="entry name" value="LD_TPASE"/>
    <property type="match status" value="1"/>
</dbReference>
<proteinExistence type="inferred from homology"/>
<evidence type="ECO:0000256" key="2">
    <source>
        <dbReference type="ARBA" id="ARBA00005992"/>
    </source>
</evidence>
<keyword evidence="12" id="KW-1185">Reference proteome</keyword>
<comment type="pathway">
    <text evidence="1 7">Cell wall biogenesis; peptidoglycan biosynthesis.</text>
</comment>
<feature type="region of interest" description="Disordered" evidence="8">
    <location>
        <begin position="193"/>
        <end position="218"/>
    </location>
</feature>
<keyword evidence="9" id="KW-0732">Signal</keyword>
<reference evidence="11 12" key="1">
    <citation type="submission" date="2023-12" db="EMBL/GenBank/DDBJ databases">
        <title>Gut-associated functions are favored during microbiome assembly across C. elegans life.</title>
        <authorList>
            <person name="Zimmermann J."/>
        </authorList>
    </citation>
    <scope>NUCLEOTIDE SEQUENCE [LARGE SCALE GENOMIC DNA]</scope>
    <source>
        <strain evidence="11 12">JUb134</strain>
    </source>
</reference>
<comment type="similarity">
    <text evidence="2">Belongs to the YkuD family.</text>
</comment>
<feature type="chain" id="PRO_5047299704" evidence="9">
    <location>
        <begin position="35"/>
        <end position="218"/>
    </location>
</feature>
<feature type="domain" description="L,D-TPase catalytic" evidence="10">
    <location>
        <begin position="66"/>
        <end position="175"/>
    </location>
</feature>
<keyword evidence="6 7" id="KW-0961">Cell wall biogenesis/degradation</keyword>
<accession>A0ABU8Q3W2</accession>
<evidence type="ECO:0000313" key="11">
    <source>
        <dbReference type="EMBL" id="MEJ5094438.1"/>
    </source>
</evidence>
<dbReference type="InterPro" id="IPR005490">
    <property type="entry name" value="LD_TPept_cat_dom"/>
</dbReference>
<evidence type="ECO:0000256" key="9">
    <source>
        <dbReference type="SAM" id="SignalP"/>
    </source>
</evidence>
<dbReference type="Gene3D" id="2.40.440.10">
    <property type="entry name" value="L,D-transpeptidase catalytic domain-like"/>
    <property type="match status" value="1"/>
</dbReference>
<evidence type="ECO:0000256" key="4">
    <source>
        <dbReference type="ARBA" id="ARBA00022960"/>
    </source>
</evidence>
<sequence length="218" mass="23201">MMMMLRCVMNIRNCRAWLAAGALALCLPAAPAFAQEAIAQFDIASSQALKPGQFVWKDGGDTSEPVTVTVSIPLQRAYVFRGSTLIGVSTVSTGKPGHETPTGEFEILQKKVMHKSNLYDDAPMPFMQRLTWDGIALHAGNIPGRPASHGCVRLPSAFAKKLFAATEMGALVSINNDPYDPLSAPPLPAENFESSMSGTVTASQDVVPGRGIRTATAP</sequence>
<dbReference type="PANTHER" id="PTHR30582">
    <property type="entry name" value="L,D-TRANSPEPTIDASE"/>
    <property type="match status" value="1"/>
</dbReference>
<dbReference type="SUPFAM" id="SSF141523">
    <property type="entry name" value="L,D-transpeptidase catalytic domain-like"/>
    <property type="match status" value="1"/>
</dbReference>
<dbReference type="PANTHER" id="PTHR30582:SF2">
    <property type="entry name" value="L,D-TRANSPEPTIDASE YCIB-RELATED"/>
    <property type="match status" value="1"/>
</dbReference>